<dbReference type="PANTHER" id="PTHR28041:SF1">
    <property type="entry name" value="LARGE RIBOSOMAL SUBUNIT PROTEIN ML59"/>
    <property type="match status" value="1"/>
</dbReference>
<keyword evidence="4" id="KW-1185">Reference proteome</keyword>
<accession>A0A2J6SM71</accession>
<dbReference type="AlphaFoldDB" id="A0A2J6SM71"/>
<dbReference type="RefSeq" id="XP_024728724.1">
    <property type="nucleotide sequence ID" value="XM_024876047.1"/>
</dbReference>
<organism evidence="3 4">
    <name type="scientific">Hyaloscypha bicolor E</name>
    <dbReference type="NCBI Taxonomy" id="1095630"/>
    <lineage>
        <taxon>Eukaryota</taxon>
        <taxon>Fungi</taxon>
        <taxon>Dikarya</taxon>
        <taxon>Ascomycota</taxon>
        <taxon>Pezizomycotina</taxon>
        <taxon>Leotiomycetes</taxon>
        <taxon>Helotiales</taxon>
        <taxon>Hyaloscyphaceae</taxon>
        <taxon>Hyaloscypha</taxon>
        <taxon>Hyaloscypha bicolor</taxon>
    </lineage>
</organism>
<reference evidence="3 4" key="1">
    <citation type="submission" date="2016-04" db="EMBL/GenBank/DDBJ databases">
        <title>A degradative enzymes factory behind the ericoid mycorrhizal symbiosis.</title>
        <authorList>
            <consortium name="DOE Joint Genome Institute"/>
            <person name="Martino E."/>
            <person name="Morin E."/>
            <person name="Grelet G."/>
            <person name="Kuo A."/>
            <person name="Kohler A."/>
            <person name="Daghino S."/>
            <person name="Barry K."/>
            <person name="Choi C."/>
            <person name="Cichocki N."/>
            <person name="Clum A."/>
            <person name="Copeland A."/>
            <person name="Hainaut M."/>
            <person name="Haridas S."/>
            <person name="Labutti K."/>
            <person name="Lindquist E."/>
            <person name="Lipzen A."/>
            <person name="Khouja H.-R."/>
            <person name="Murat C."/>
            <person name="Ohm R."/>
            <person name="Olson A."/>
            <person name="Spatafora J."/>
            <person name="Veneault-Fourrey C."/>
            <person name="Henrissat B."/>
            <person name="Grigoriev I."/>
            <person name="Martin F."/>
            <person name="Perotto S."/>
        </authorList>
    </citation>
    <scope>NUCLEOTIDE SEQUENCE [LARGE SCALE GENOMIC DNA]</scope>
    <source>
        <strain evidence="3 4">E</strain>
    </source>
</reference>
<evidence type="ECO:0000259" key="2">
    <source>
        <dbReference type="Pfam" id="PF18126"/>
    </source>
</evidence>
<feature type="compositionally biased region" description="Low complexity" evidence="1">
    <location>
        <begin position="32"/>
        <end position="46"/>
    </location>
</feature>
<proteinExistence type="predicted"/>
<dbReference type="Pfam" id="PF18126">
    <property type="entry name" value="Mitoc_mL59"/>
    <property type="match status" value="1"/>
</dbReference>
<dbReference type="GO" id="GO:0005762">
    <property type="term" value="C:mitochondrial large ribosomal subunit"/>
    <property type="evidence" value="ECO:0007669"/>
    <property type="project" value="InterPro"/>
</dbReference>
<dbReference type="STRING" id="1095630.A0A2J6SM71"/>
<sequence>MNSRQYIKLAESLPPRLTKFFARYPPQALLSQSALPSSSTPSTSSTKHPVTGRWHDPVFSLRRQAELVKLARQHGVEELLPYTVKGTEERLRRRAENGLRVKGTGVGQRVKGKESERTLKGRLEKRRQAMLEMPQMIQTWKERGHGRGWKKWPK</sequence>
<dbReference type="InterPro" id="IPR040922">
    <property type="entry name" value="Ribosomal_mL59_dom"/>
</dbReference>
<dbReference type="InterPro" id="IPR037507">
    <property type="entry name" value="Ribosomal_mL59"/>
</dbReference>
<feature type="region of interest" description="Disordered" evidence="1">
    <location>
        <begin position="32"/>
        <end position="53"/>
    </location>
</feature>
<dbReference type="InParanoid" id="A0A2J6SM71"/>
<evidence type="ECO:0000313" key="4">
    <source>
        <dbReference type="Proteomes" id="UP000235371"/>
    </source>
</evidence>
<dbReference type="Proteomes" id="UP000235371">
    <property type="component" value="Unassembled WGS sequence"/>
</dbReference>
<dbReference type="PANTHER" id="PTHR28041">
    <property type="entry name" value="54S RIBOSOMAL PROTEIN L25, MITOCHONDRIAL"/>
    <property type="match status" value="1"/>
</dbReference>
<evidence type="ECO:0000313" key="3">
    <source>
        <dbReference type="EMBL" id="PMD51820.1"/>
    </source>
</evidence>
<dbReference type="FunCoup" id="A0A2J6SM71">
    <property type="interactions" value="88"/>
</dbReference>
<evidence type="ECO:0000256" key="1">
    <source>
        <dbReference type="SAM" id="MobiDB-lite"/>
    </source>
</evidence>
<dbReference type="OrthoDB" id="18529at2759"/>
<gene>
    <name evidence="3" type="ORF">K444DRAFT_544372</name>
</gene>
<dbReference type="EMBL" id="KZ613912">
    <property type="protein sequence ID" value="PMD51820.1"/>
    <property type="molecule type" value="Genomic_DNA"/>
</dbReference>
<dbReference type="GO" id="GO:0003735">
    <property type="term" value="F:structural constituent of ribosome"/>
    <property type="evidence" value="ECO:0007669"/>
    <property type="project" value="InterPro"/>
</dbReference>
<name>A0A2J6SM71_9HELO</name>
<feature type="domain" description="Large ribosomal subunit protein mL59" evidence="2">
    <location>
        <begin position="15"/>
        <end position="142"/>
    </location>
</feature>
<protein>
    <recommendedName>
        <fullName evidence="2">Large ribosomal subunit protein mL59 domain-containing protein</fullName>
    </recommendedName>
</protein>
<dbReference type="GeneID" id="36584126"/>